<keyword evidence="4 12" id="KW-0547">Nucleotide-binding</keyword>
<dbReference type="HAMAP" id="MF_00983">
    <property type="entry name" value="PriA"/>
    <property type="match status" value="1"/>
</dbReference>
<keyword evidence="3 12" id="KW-0479">Metal-binding</keyword>
<feature type="domain" description="Helicase C-terminal" evidence="14">
    <location>
        <begin position="377"/>
        <end position="570"/>
    </location>
</feature>
<evidence type="ECO:0000256" key="1">
    <source>
        <dbReference type="ARBA" id="ARBA00022515"/>
    </source>
</evidence>
<dbReference type="CDD" id="cd17929">
    <property type="entry name" value="DEXHc_priA"/>
    <property type="match status" value="1"/>
</dbReference>
<feature type="binding site" evidence="12">
    <location>
        <position position="369"/>
    </location>
    <ligand>
        <name>Zn(2+)</name>
        <dbReference type="ChEBI" id="CHEBI:29105"/>
        <label>1</label>
    </ligand>
</feature>
<comment type="caution">
    <text evidence="15">The sequence shown here is derived from an EMBL/GenBank/DDBJ whole genome shotgun (WGS) entry which is preliminary data.</text>
</comment>
<evidence type="ECO:0000256" key="10">
    <source>
        <dbReference type="ARBA" id="ARBA00023235"/>
    </source>
</evidence>
<feature type="binding site" evidence="12">
    <location>
        <position position="366"/>
    </location>
    <ligand>
        <name>Zn(2+)</name>
        <dbReference type="ChEBI" id="CHEBI:29105"/>
        <label>1</label>
    </ligand>
</feature>
<evidence type="ECO:0000256" key="2">
    <source>
        <dbReference type="ARBA" id="ARBA00022705"/>
    </source>
</evidence>
<sequence>MRPYLEVLLDIPLYQTFVYRNSTESPALPGQRVEIYFGTRKTTGFVVTDHDTVPKSSGLEEKDFGKIKTIRRTIDKEILFDRNTISLAYWMADYYLCSPGEALGAMIPSGRRETETSQLPGSEDFYSARDKSLSTEQQEALEYINSNPGKTTYLFGITGSGKTEVFLRATEENISRGKGVIYLVPEISLTHQVSVDIKKRFGDKAAILHSALTPSQRLGEWLRIKRGEALIVIGARSAVFAPVRNLGLIIIDEEHDQSYKSGNTPRYNARQVAQKRKVLEGCSIVMGSATPSCEAWYQCRKGEIKEFRLTKRLSGGAPPEIKCVSLEGVEGPLSPELIRAVKEAKSQGRQSILFLNRRGFSHFFKCRSCGKTLTCKNCSASMTYHKSRKRMICHYCGWSIKPPGACPSCGSLDVNYAGFGTEFIEEEIQKNFSGYTYRRIDTDSVQTKDSLALAIKEFKEGKIDILLGTQMVAKGLNFPGVQVVGVISADTGLMLPDFRASERTFSLIVQVSGRAGRYFPDGKVIVQTFMPSQPAIDCACRGEKAIEEFYTKETAVRAVMEFPPFTRLIRFVFRSKKQEAALNASEEAKYIISDLLKDTCPGEQNMQPAGLQEENPPSPPYEILGPAECPLAVLSGNYRYQLLLKGREMKTIHKAARRFIREFKAPQNVYIETDVDPASLL</sequence>
<comment type="function">
    <text evidence="12">Initiates the restart of stalled replication forks, which reloads the replicative helicase on sites other than the origin of replication. Recognizes and binds to abandoned replication forks and remodels them to uncover a helicase loading site. Promotes assembly of the primosome at these replication forks.</text>
</comment>
<comment type="subunit">
    <text evidence="12">Component of the replication restart primosome.</text>
</comment>
<dbReference type="Pfam" id="PF00270">
    <property type="entry name" value="DEAD"/>
    <property type="match status" value="1"/>
</dbReference>
<dbReference type="GO" id="GO:0005524">
    <property type="term" value="F:ATP binding"/>
    <property type="evidence" value="ECO:0007669"/>
    <property type="project" value="UniProtKB-UniRule"/>
</dbReference>
<feature type="binding site" evidence="12">
    <location>
        <position position="409"/>
    </location>
    <ligand>
        <name>Zn(2+)</name>
        <dbReference type="ChEBI" id="CHEBI:29105"/>
        <label>1</label>
    </ligand>
</feature>
<name>A0A9D9HQL7_9SPIR</name>
<dbReference type="NCBIfam" id="TIGR00595">
    <property type="entry name" value="priA"/>
    <property type="match status" value="1"/>
</dbReference>
<dbReference type="GO" id="GO:0008270">
    <property type="term" value="F:zinc ion binding"/>
    <property type="evidence" value="ECO:0007669"/>
    <property type="project" value="UniProtKB-UniRule"/>
</dbReference>
<keyword evidence="7 12" id="KW-0862">Zinc</keyword>
<evidence type="ECO:0000256" key="8">
    <source>
        <dbReference type="ARBA" id="ARBA00022840"/>
    </source>
</evidence>
<dbReference type="GO" id="GO:0043138">
    <property type="term" value="F:3'-5' DNA helicase activity"/>
    <property type="evidence" value="ECO:0007669"/>
    <property type="project" value="UniProtKB-EC"/>
</dbReference>
<dbReference type="SMART" id="SM00487">
    <property type="entry name" value="DEXDc"/>
    <property type="match status" value="1"/>
</dbReference>
<reference evidence="15" key="2">
    <citation type="journal article" date="2021" name="PeerJ">
        <title>Extensive microbial diversity within the chicken gut microbiome revealed by metagenomics and culture.</title>
        <authorList>
            <person name="Gilroy R."/>
            <person name="Ravi A."/>
            <person name="Getino M."/>
            <person name="Pursley I."/>
            <person name="Horton D.L."/>
            <person name="Alikhan N.F."/>
            <person name="Baker D."/>
            <person name="Gharbi K."/>
            <person name="Hall N."/>
            <person name="Watson M."/>
            <person name="Adriaenssens E.M."/>
            <person name="Foster-Nyarko E."/>
            <person name="Jarju S."/>
            <person name="Secka A."/>
            <person name="Antonio M."/>
            <person name="Oren A."/>
            <person name="Chaudhuri R.R."/>
            <person name="La Ragione R."/>
            <person name="Hildebrand F."/>
            <person name="Pallen M.J."/>
        </authorList>
    </citation>
    <scope>NUCLEOTIDE SEQUENCE</scope>
    <source>
        <strain evidence="15">10532</strain>
    </source>
</reference>
<organism evidence="15 16">
    <name type="scientific">Candidatus Gallitreponema excrementavium</name>
    <dbReference type="NCBI Taxonomy" id="2840840"/>
    <lineage>
        <taxon>Bacteria</taxon>
        <taxon>Pseudomonadati</taxon>
        <taxon>Spirochaetota</taxon>
        <taxon>Spirochaetia</taxon>
        <taxon>Spirochaetales</taxon>
        <taxon>Candidatus Gallitreponema</taxon>
    </lineage>
</organism>
<evidence type="ECO:0000256" key="12">
    <source>
        <dbReference type="HAMAP-Rule" id="MF_00983"/>
    </source>
</evidence>
<dbReference type="InterPro" id="IPR011545">
    <property type="entry name" value="DEAD/DEAH_box_helicase_dom"/>
</dbReference>
<dbReference type="GO" id="GO:0006270">
    <property type="term" value="P:DNA replication initiation"/>
    <property type="evidence" value="ECO:0007669"/>
    <property type="project" value="TreeGrafter"/>
</dbReference>
<dbReference type="SMART" id="SM00490">
    <property type="entry name" value="HELICc"/>
    <property type="match status" value="1"/>
</dbReference>
<keyword evidence="2 12" id="KW-0235">DNA replication</keyword>
<dbReference type="InterPro" id="IPR014001">
    <property type="entry name" value="Helicase_ATP-bd"/>
</dbReference>
<keyword evidence="10 12" id="KW-0413">Isomerase</keyword>
<dbReference type="InterPro" id="IPR041236">
    <property type="entry name" value="PriA_C"/>
</dbReference>
<dbReference type="PROSITE" id="PS51194">
    <property type="entry name" value="HELICASE_CTER"/>
    <property type="match status" value="1"/>
</dbReference>
<comment type="cofactor">
    <cofactor evidence="12">
        <name>Zn(2+)</name>
        <dbReference type="ChEBI" id="CHEBI:29105"/>
    </cofactor>
    <text evidence="12">Binds 2 zinc ions per subunit.</text>
</comment>
<keyword evidence="8 12" id="KW-0067">ATP-binding</keyword>
<feature type="binding site" evidence="12">
    <location>
        <position position="378"/>
    </location>
    <ligand>
        <name>Zn(2+)</name>
        <dbReference type="ChEBI" id="CHEBI:29105"/>
        <label>2</label>
    </ligand>
</feature>
<dbReference type="PROSITE" id="PS51192">
    <property type="entry name" value="HELICASE_ATP_BIND_1"/>
    <property type="match status" value="1"/>
</dbReference>
<dbReference type="InterPro" id="IPR001650">
    <property type="entry name" value="Helicase_C-like"/>
</dbReference>
<dbReference type="Pfam" id="PF18074">
    <property type="entry name" value="PriA_C"/>
    <property type="match status" value="1"/>
</dbReference>
<comment type="similarity">
    <text evidence="12">Belongs to the helicase family. PriA subfamily.</text>
</comment>
<dbReference type="EMBL" id="JADIMM010000083">
    <property type="protein sequence ID" value="MBO8458006.1"/>
    <property type="molecule type" value="Genomic_DNA"/>
</dbReference>
<dbReference type="InterPro" id="IPR042115">
    <property type="entry name" value="PriA_3primeBD_sf"/>
</dbReference>
<evidence type="ECO:0000259" key="13">
    <source>
        <dbReference type="PROSITE" id="PS51192"/>
    </source>
</evidence>
<dbReference type="InterPro" id="IPR040498">
    <property type="entry name" value="PriA_CRR"/>
</dbReference>
<evidence type="ECO:0000256" key="6">
    <source>
        <dbReference type="ARBA" id="ARBA00022806"/>
    </source>
</evidence>
<feature type="binding site" evidence="12">
    <location>
        <position position="375"/>
    </location>
    <ligand>
        <name>Zn(2+)</name>
        <dbReference type="ChEBI" id="CHEBI:29105"/>
        <label>2</label>
    </ligand>
</feature>
<dbReference type="Gene3D" id="3.40.50.300">
    <property type="entry name" value="P-loop containing nucleotide triphosphate hydrolases"/>
    <property type="match status" value="2"/>
</dbReference>
<comment type="catalytic activity">
    <reaction evidence="11 12">
        <text>ATP + H2O = ADP + phosphate + H(+)</text>
        <dbReference type="Rhea" id="RHEA:13065"/>
        <dbReference type="ChEBI" id="CHEBI:15377"/>
        <dbReference type="ChEBI" id="CHEBI:15378"/>
        <dbReference type="ChEBI" id="CHEBI:30616"/>
        <dbReference type="ChEBI" id="CHEBI:43474"/>
        <dbReference type="ChEBI" id="CHEBI:456216"/>
        <dbReference type="EC" id="5.6.2.4"/>
    </reaction>
</comment>
<evidence type="ECO:0000259" key="14">
    <source>
        <dbReference type="PROSITE" id="PS51194"/>
    </source>
</evidence>
<keyword evidence="5 12" id="KW-0378">Hydrolase</keyword>
<dbReference type="FunFam" id="3.40.50.300:FF:000489">
    <property type="entry name" value="Primosome assembly protein PriA"/>
    <property type="match status" value="1"/>
</dbReference>
<evidence type="ECO:0000256" key="3">
    <source>
        <dbReference type="ARBA" id="ARBA00022723"/>
    </source>
</evidence>
<dbReference type="GO" id="GO:1990077">
    <property type="term" value="C:primosome complex"/>
    <property type="evidence" value="ECO:0007669"/>
    <property type="project" value="UniProtKB-UniRule"/>
</dbReference>
<comment type="catalytic activity">
    <reaction evidence="12">
        <text>Couples ATP hydrolysis with the unwinding of duplex DNA by translocating in the 3'-5' direction.</text>
        <dbReference type="EC" id="5.6.2.4"/>
    </reaction>
</comment>
<keyword evidence="6 12" id="KW-0347">Helicase</keyword>
<proteinExistence type="inferred from homology"/>
<dbReference type="GO" id="GO:0006302">
    <property type="term" value="P:double-strand break repair"/>
    <property type="evidence" value="ECO:0007669"/>
    <property type="project" value="InterPro"/>
</dbReference>
<feature type="binding site" evidence="12">
    <location>
        <position position="396"/>
    </location>
    <ligand>
        <name>Zn(2+)</name>
        <dbReference type="ChEBI" id="CHEBI:29105"/>
        <label>2</label>
    </ligand>
</feature>
<gene>
    <name evidence="12 15" type="primary">priA</name>
    <name evidence="15" type="ORF">IAA81_07240</name>
</gene>
<dbReference type="GO" id="GO:0016787">
    <property type="term" value="F:hydrolase activity"/>
    <property type="evidence" value="ECO:0007669"/>
    <property type="project" value="UniProtKB-KW"/>
</dbReference>
<dbReference type="GO" id="GO:0006310">
    <property type="term" value="P:DNA recombination"/>
    <property type="evidence" value="ECO:0007669"/>
    <property type="project" value="InterPro"/>
</dbReference>
<dbReference type="GO" id="GO:0003677">
    <property type="term" value="F:DNA binding"/>
    <property type="evidence" value="ECO:0007669"/>
    <property type="project" value="UniProtKB-UniRule"/>
</dbReference>
<evidence type="ECO:0000256" key="9">
    <source>
        <dbReference type="ARBA" id="ARBA00023125"/>
    </source>
</evidence>
<accession>A0A9D9HQL7</accession>
<reference evidence="15" key="1">
    <citation type="submission" date="2020-10" db="EMBL/GenBank/DDBJ databases">
        <authorList>
            <person name="Gilroy R."/>
        </authorList>
    </citation>
    <scope>NUCLEOTIDE SEQUENCE</scope>
    <source>
        <strain evidence="15">10532</strain>
    </source>
</reference>
<dbReference type="PANTHER" id="PTHR30580">
    <property type="entry name" value="PRIMOSOMAL PROTEIN N"/>
    <property type="match status" value="1"/>
</dbReference>
<dbReference type="InterPro" id="IPR005259">
    <property type="entry name" value="PriA"/>
</dbReference>
<feature type="binding site" evidence="12">
    <location>
        <position position="393"/>
    </location>
    <ligand>
        <name>Zn(2+)</name>
        <dbReference type="ChEBI" id="CHEBI:29105"/>
        <label>2</label>
    </ligand>
</feature>
<evidence type="ECO:0000256" key="7">
    <source>
        <dbReference type="ARBA" id="ARBA00022833"/>
    </source>
</evidence>
<dbReference type="Pfam" id="PF18319">
    <property type="entry name" value="Zn_ribbon_PriA"/>
    <property type="match status" value="1"/>
</dbReference>
<dbReference type="EC" id="5.6.2.4" evidence="12"/>
<dbReference type="Proteomes" id="UP000823638">
    <property type="component" value="Unassembled WGS sequence"/>
</dbReference>
<evidence type="ECO:0000256" key="4">
    <source>
        <dbReference type="ARBA" id="ARBA00022741"/>
    </source>
</evidence>
<dbReference type="SUPFAM" id="SSF52540">
    <property type="entry name" value="P-loop containing nucleoside triphosphate hydrolases"/>
    <property type="match status" value="1"/>
</dbReference>
<dbReference type="GO" id="GO:0006269">
    <property type="term" value="P:DNA replication, synthesis of primer"/>
    <property type="evidence" value="ECO:0007669"/>
    <property type="project" value="UniProtKB-KW"/>
</dbReference>
<dbReference type="Gene3D" id="3.40.1440.60">
    <property type="entry name" value="PriA, 3(prime) DNA-binding domain"/>
    <property type="match status" value="1"/>
</dbReference>
<evidence type="ECO:0000256" key="11">
    <source>
        <dbReference type="ARBA" id="ARBA00048988"/>
    </source>
</evidence>
<dbReference type="PANTHER" id="PTHR30580:SF0">
    <property type="entry name" value="PRIMOSOMAL PROTEIN N"/>
    <property type="match status" value="1"/>
</dbReference>
<dbReference type="Pfam" id="PF00271">
    <property type="entry name" value="Helicase_C"/>
    <property type="match status" value="1"/>
</dbReference>
<evidence type="ECO:0000313" key="15">
    <source>
        <dbReference type="EMBL" id="MBO8458006.1"/>
    </source>
</evidence>
<protein>
    <recommendedName>
        <fullName evidence="12">Replication restart protein PriA</fullName>
    </recommendedName>
    <alternativeName>
        <fullName evidence="12">ATP-dependent DNA helicase PriA</fullName>
        <ecNumber evidence="12">5.6.2.4</ecNumber>
    </alternativeName>
    <alternativeName>
        <fullName evidence="12">DNA 3'-5' helicase PriA</fullName>
    </alternativeName>
</protein>
<dbReference type="InterPro" id="IPR027417">
    <property type="entry name" value="P-loop_NTPase"/>
</dbReference>
<keyword evidence="1 12" id="KW-0639">Primosome</keyword>
<dbReference type="InterPro" id="IPR041222">
    <property type="entry name" value="PriA_3primeBD"/>
</dbReference>
<feature type="domain" description="Helicase ATP-binding" evidence="13">
    <location>
        <begin position="143"/>
        <end position="309"/>
    </location>
</feature>
<evidence type="ECO:0000256" key="5">
    <source>
        <dbReference type="ARBA" id="ARBA00022801"/>
    </source>
</evidence>
<evidence type="ECO:0000313" key="16">
    <source>
        <dbReference type="Proteomes" id="UP000823638"/>
    </source>
</evidence>
<feature type="binding site" evidence="12">
    <location>
        <position position="406"/>
    </location>
    <ligand>
        <name>Zn(2+)</name>
        <dbReference type="ChEBI" id="CHEBI:29105"/>
        <label>1</label>
    </ligand>
</feature>
<keyword evidence="9 12" id="KW-0238">DNA-binding</keyword>
<dbReference type="AlphaFoldDB" id="A0A9D9HQL7"/>
<dbReference type="Pfam" id="PF17764">
    <property type="entry name" value="PriA_3primeBD"/>
    <property type="match status" value="1"/>
</dbReference>